<evidence type="ECO:0000313" key="5">
    <source>
        <dbReference type="EMBL" id="PZP51160.1"/>
    </source>
</evidence>
<dbReference type="PANTHER" id="PTHR43201:SF5">
    <property type="entry name" value="MEDIUM-CHAIN ACYL-COA LIGASE ACSF2, MITOCHONDRIAL"/>
    <property type="match status" value="1"/>
</dbReference>
<dbReference type="Gene3D" id="3.40.50.12780">
    <property type="entry name" value="N-terminal domain of ligase-like"/>
    <property type="match status" value="1"/>
</dbReference>
<dbReference type="PANTHER" id="PTHR43201">
    <property type="entry name" value="ACYL-COA SYNTHETASE"/>
    <property type="match status" value="1"/>
</dbReference>
<evidence type="ECO:0000256" key="2">
    <source>
        <dbReference type="ARBA" id="ARBA00022598"/>
    </source>
</evidence>
<accession>A0A2W5FBY6</accession>
<sequence>GVMAGSPCPEEIMRQVQQRMYMKEVEVCYGMTETSPVSTQTMIGTPLEKQVSTVGTVMDHLEIKIVNPSTGSILPVGQKGEFCARGYSVMLKYWNNPSATHAAIDEGRWMHSGDEGFMDEDGYITITGRIKDIIIRGGENISPKEIEDFLYLHDAIQDVQVIGVPDKKFGEEVMAWVKLKDGMVAYEEDLKRYCKNHIAYFKIPKYWKFVDSFPMTITGKIRKGEMREMAIEELGLATLNNE</sequence>
<dbReference type="Pfam" id="PF00501">
    <property type="entry name" value="AMP-binding"/>
    <property type="match status" value="1"/>
</dbReference>
<dbReference type="Proteomes" id="UP000249645">
    <property type="component" value="Unassembled WGS sequence"/>
</dbReference>
<feature type="non-terminal residue" evidence="5">
    <location>
        <position position="1"/>
    </location>
</feature>
<reference evidence="5 6" key="1">
    <citation type="submission" date="2017-11" db="EMBL/GenBank/DDBJ databases">
        <title>Infants hospitalized years apart are colonized by the same room-sourced microbial strains.</title>
        <authorList>
            <person name="Brooks B."/>
            <person name="Olm M.R."/>
            <person name="Firek B.A."/>
            <person name="Baker R."/>
            <person name="Thomas B.C."/>
            <person name="Morowitz M.J."/>
            <person name="Banfield J.F."/>
        </authorList>
    </citation>
    <scope>NUCLEOTIDE SEQUENCE [LARGE SCALE GENOMIC DNA]</scope>
    <source>
        <strain evidence="5">S2_009_000_R2_76</strain>
    </source>
</reference>
<dbReference type="InterPro" id="IPR025110">
    <property type="entry name" value="AMP-bd_C"/>
</dbReference>
<dbReference type="InterPro" id="IPR000873">
    <property type="entry name" value="AMP-dep_synth/lig_dom"/>
</dbReference>
<feature type="domain" description="AMP-binding enzyme C-terminal" evidence="4">
    <location>
        <begin position="145"/>
        <end position="220"/>
    </location>
</feature>
<proteinExistence type="inferred from homology"/>
<evidence type="ECO:0000313" key="6">
    <source>
        <dbReference type="Proteomes" id="UP000249645"/>
    </source>
</evidence>
<feature type="domain" description="AMP-dependent synthetase/ligase" evidence="3">
    <location>
        <begin position="2"/>
        <end position="94"/>
    </location>
</feature>
<gene>
    <name evidence="5" type="ORF">DI598_03850</name>
</gene>
<comment type="similarity">
    <text evidence="1">Belongs to the ATP-dependent AMP-binding enzyme family.</text>
</comment>
<evidence type="ECO:0000256" key="1">
    <source>
        <dbReference type="ARBA" id="ARBA00006432"/>
    </source>
</evidence>
<organism evidence="5 6">
    <name type="scientific">Pseudopedobacter saltans</name>
    <dbReference type="NCBI Taxonomy" id="151895"/>
    <lineage>
        <taxon>Bacteria</taxon>
        <taxon>Pseudomonadati</taxon>
        <taxon>Bacteroidota</taxon>
        <taxon>Sphingobacteriia</taxon>
        <taxon>Sphingobacteriales</taxon>
        <taxon>Sphingobacteriaceae</taxon>
        <taxon>Pseudopedobacter</taxon>
    </lineage>
</organism>
<dbReference type="GO" id="GO:0031956">
    <property type="term" value="F:medium-chain fatty acid-CoA ligase activity"/>
    <property type="evidence" value="ECO:0007669"/>
    <property type="project" value="TreeGrafter"/>
</dbReference>
<dbReference type="EMBL" id="QFOI01000040">
    <property type="protein sequence ID" value="PZP51160.1"/>
    <property type="molecule type" value="Genomic_DNA"/>
</dbReference>
<dbReference type="FunFam" id="3.30.300.30:FF:000008">
    <property type="entry name" value="2,3-dihydroxybenzoate-AMP ligase"/>
    <property type="match status" value="1"/>
</dbReference>
<comment type="caution">
    <text evidence="5">The sequence shown here is derived from an EMBL/GenBank/DDBJ whole genome shotgun (WGS) entry which is preliminary data.</text>
</comment>
<keyword evidence="2" id="KW-0436">Ligase</keyword>
<dbReference type="Pfam" id="PF13193">
    <property type="entry name" value="AMP-binding_C"/>
    <property type="match status" value="1"/>
</dbReference>
<evidence type="ECO:0000259" key="4">
    <source>
        <dbReference type="Pfam" id="PF13193"/>
    </source>
</evidence>
<evidence type="ECO:0000259" key="3">
    <source>
        <dbReference type="Pfam" id="PF00501"/>
    </source>
</evidence>
<protein>
    <submittedName>
        <fullName evidence="5">AMP-binding protein</fullName>
    </submittedName>
</protein>
<name>A0A2W5FBY6_9SPHI</name>
<dbReference type="Gene3D" id="3.30.300.30">
    <property type="match status" value="1"/>
</dbReference>
<dbReference type="InterPro" id="IPR042099">
    <property type="entry name" value="ANL_N_sf"/>
</dbReference>
<dbReference type="GO" id="GO:0006631">
    <property type="term" value="P:fatty acid metabolic process"/>
    <property type="evidence" value="ECO:0007669"/>
    <property type="project" value="TreeGrafter"/>
</dbReference>
<dbReference type="AlphaFoldDB" id="A0A2W5FBY6"/>
<dbReference type="InterPro" id="IPR045851">
    <property type="entry name" value="AMP-bd_C_sf"/>
</dbReference>
<dbReference type="SUPFAM" id="SSF56801">
    <property type="entry name" value="Acetyl-CoA synthetase-like"/>
    <property type="match status" value="1"/>
</dbReference>